<organism evidence="1 2">
    <name type="scientific">Stereum hirsutum (strain FP-91666)</name>
    <name type="common">White-rot fungus</name>
    <dbReference type="NCBI Taxonomy" id="721885"/>
    <lineage>
        <taxon>Eukaryota</taxon>
        <taxon>Fungi</taxon>
        <taxon>Dikarya</taxon>
        <taxon>Basidiomycota</taxon>
        <taxon>Agaricomycotina</taxon>
        <taxon>Agaricomycetes</taxon>
        <taxon>Russulales</taxon>
        <taxon>Stereaceae</taxon>
        <taxon>Stereum</taxon>
    </lineage>
</organism>
<protein>
    <submittedName>
        <fullName evidence="1">Uncharacterized protein</fullName>
    </submittedName>
</protein>
<dbReference type="EMBL" id="JH687407">
    <property type="protein sequence ID" value="EIM79239.1"/>
    <property type="molecule type" value="Genomic_DNA"/>
</dbReference>
<reference evidence="2" key="1">
    <citation type="journal article" date="2012" name="Science">
        <title>The Paleozoic origin of enzymatic lignin decomposition reconstructed from 31 fungal genomes.</title>
        <authorList>
            <person name="Floudas D."/>
            <person name="Binder M."/>
            <person name="Riley R."/>
            <person name="Barry K."/>
            <person name="Blanchette R.A."/>
            <person name="Henrissat B."/>
            <person name="Martinez A.T."/>
            <person name="Otillar R."/>
            <person name="Spatafora J.W."/>
            <person name="Yadav J.S."/>
            <person name="Aerts A."/>
            <person name="Benoit I."/>
            <person name="Boyd A."/>
            <person name="Carlson A."/>
            <person name="Copeland A."/>
            <person name="Coutinho P.M."/>
            <person name="de Vries R.P."/>
            <person name="Ferreira P."/>
            <person name="Findley K."/>
            <person name="Foster B."/>
            <person name="Gaskell J."/>
            <person name="Glotzer D."/>
            <person name="Gorecki P."/>
            <person name="Heitman J."/>
            <person name="Hesse C."/>
            <person name="Hori C."/>
            <person name="Igarashi K."/>
            <person name="Jurgens J.A."/>
            <person name="Kallen N."/>
            <person name="Kersten P."/>
            <person name="Kohler A."/>
            <person name="Kuees U."/>
            <person name="Kumar T.K.A."/>
            <person name="Kuo A."/>
            <person name="LaButti K."/>
            <person name="Larrondo L.F."/>
            <person name="Lindquist E."/>
            <person name="Ling A."/>
            <person name="Lombard V."/>
            <person name="Lucas S."/>
            <person name="Lundell T."/>
            <person name="Martin R."/>
            <person name="McLaughlin D.J."/>
            <person name="Morgenstern I."/>
            <person name="Morin E."/>
            <person name="Murat C."/>
            <person name="Nagy L.G."/>
            <person name="Nolan M."/>
            <person name="Ohm R.A."/>
            <person name="Patyshakuliyeva A."/>
            <person name="Rokas A."/>
            <person name="Ruiz-Duenas F.J."/>
            <person name="Sabat G."/>
            <person name="Salamov A."/>
            <person name="Samejima M."/>
            <person name="Schmutz J."/>
            <person name="Slot J.C."/>
            <person name="St John F."/>
            <person name="Stenlid J."/>
            <person name="Sun H."/>
            <person name="Sun S."/>
            <person name="Syed K."/>
            <person name="Tsang A."/>
            <person name="Wiebenga A."/>
            <person name="Young D."/>
            <person name="Pisabarro A."/>
            <person name="Eastwood D.C."/>
            <person name="Martin F."/>
            <person name="Cullen D."/>
            <person name="Grigoriev I.V."/>
            <person name="Hibbett D.S."/>
        </authorList>
    </citation>
    <scope>NUCLEOTIDE SEQUENCE [LARGE SCALE GENOMIC DNA]</scope>
    <source>
        <strain evidence="2">FP-91666</strain>
    </source>
</reference>
<name>R7RVR8_STEHR</name>
<evidence type="ECO:0000313" key="1">
    <source>
        <dbReference type="EMBL" id="EIM79239.1"/>
    </source>
</evidence>
<dbReference type="Proteomes" id="UP000053927">
    <property type="component" value="Unassembled WGS sequence"/>
</dbReference>
<dbReference type="KEGG" id="shs:STEHIDRAFT_163897"/>
<accession>R7RVR8</accession>
<dbReference type="RefSeq" id="XP_007311686.1">
    <property type="nucleotide sequence ID" value="XM_007311624.1"/>
</dbReference>
<gene>
    <name evidence="1" type="ORF">STEHIDRAFT_163897</name>
</gene>
<dbReference type="AlphaFoldDB" id="R7RVR8"/>
<proteinExistence type="predicted"/>
<keyword evidence="2" id="KW-1185">Reference proteome</keyword>
<evidence type="ECO:0000313" key="2">
    <source>
        <dbReference type="Proteomes" id="UP000053927"/>
    </source>
</evidence>
<sequence>MALDIRARYPPHGSQDFSRIPVLLTNGTVTGICCPNLEDLWHRALWLLEHDSKIKNFFNDTVPSWIIHSRAWADAIQAFRGRLDEGPAVGVALGISSDGTELSIPALAFCDAGFIGFETRLIEALEFGVGQNSMDDFSLSLRFYILDLILQCMATFMLDFLRPWIPATSAHSSPSTAFNGIHSLVNDAFFARQSCSLDFGSSLWGGRLRLGTRASLGLGERLRIAYISVDRNWAFACAVAVEAFVPGSELEPGSGTLRWLRIGVDFMKQWLTPGVVPPSLFHYTSLGHVKWSDDCRPISLELETSQDGVPVAYIEVLQDDV</sequence>
<dbReference type="GeneID" id="18802465"/>